<dbReference type="AlphaFoldDB" id="A0A915KF03"/>
<evidence type="ECO:0000256" key="1">
    <source>
        <dbReference type="ARBA" id="ARBA00009283"/>
    </source>
</evidence>
<keyword evidence="4" id="KW-0067">ATP-binding</keyword>
<dbReference type="InterPro" id="IPR000407">
    <property type="entry name" value="GDA1_CD39_NTPase"/>
</dbReference>
<accession>A0A915KF03</accession>
<dbReference type="Gene3D" id="3.30.420.150">
    <property type="entry name" value="Exopolyphosphatase. Domain 2"/>
    <property type="match status" value="1"/>
</dbReference>
<dbReference type="OMA" id="CLVENMN"/>
<organism evidence="5 6">
    <name type="scientific">Romanomermis culicivorax</name>
    <name type="common">Nematode worm</name>
    <dbReference type="NCBI Taxonomy" id="13658"/>
    <lineage>
        <taxon>Eukaryota</taxon>
        <taxon>Metazoa</taxon>
        <taxon>Ecdysozoa</taxon>
        <taxon>Nematoda</taxon>
        <taxon>Enoplea</taxon>
        <taxon>Dorylaimia</taxon>
        <taxon>Mermithida</taxon>
        <taxon>Mermithoidea</taxon>
        <taxon>Mermithidae</taxon>
        <taxon>Romanomermis</taxon>
    </lineage>
</organism>
<dbReference type="GO" id="GO:0016787">
    <property type="term" value="F:hydrolase activity"/>
    <property type="evidence" value="ECO:0007669"/>
    <property type="project" value="UniProtKB-KW"/>
</dbReference>
<sequence>YDNKTFGSHLKIEFIRLCSISFNVEVGSNDQNVLLKNVNVDHFSFREFPFHFNAFLCTRNYSDSHALVSVVRNRAKIDRTSDHLANFRPVYGFDGDISTIASSSKNNAQFSAKYSSLIDGGVGKSANFNLSGLFSRSDASKPYEIKSCLSPDLQVHEEATCRFFAIMMDAGSTGTRVHIFEFSHNVHDKSAPFKLEREIYDSVSPGLSYYLTDPNQAANSILPLLKRAESVVSKSQWVHTPLALKATAGLRLLDAPKADAIIETVDNMFDGTSFLTNEDSVSIMTGIDEGIFGWFTLNFLLERLSSIKYEKFNEMIDDNVSSSTINPSTAAALDLGGGSTQITFKPKLNATLQSAPANYIKQIRLFSKTVNIYTHSYLGNGLMASRLQSLQLANDGKNGSNLTHFTSLCLPPTFSLLWMYNDVTYNVSGSANYSFDSCLQEQTNFTNKTIVNSPVELKSQDIYIFGYFFDRAYQAGLTGTNGGYATVQDFIRAAKKGTFCENAAANKSTKYDLDEKSELLAIP</sequence>
<feature type="active site" description="Proton acceptor" evidence="3">
    <location>
        <position position="289"/>
    </location>
</feature>
<name>A0A915KF03_ROMCU</name>
<dbReference type="Gene3D" id="3.30.420.40">
    <property type="match status" value="1"/>
</dbReference>
<protein>
    <submittedName>
        <fullName evidence="6">Uncharacterized protein</fullName>
    </submittedName>
</protein>
<dbReference type="PANTHER" id="PTHR11782">
    <property type="entry name" value="ADENOSINE/GUANOSINE DIPHOSPHATASE"/>
    <property type="match status" value="1"/>
</dbReference>
<comment type="similarity">
    <text evidence="1">Belongs to the GDA1/CD39 NTPase family.</text>
</comment>
<reference evidence="6" key="1">
    <citation type="submission" date="2022-11" db="UniProtKB">
        <authorList>
            <consortium name="WormBaseParasite"/>
        </authorList>
    </citation>
    <scope>IDENTIFICATION</scope>
</reference>
<keyword evidence="5" id="KW-1185">Reference proteome</keyword>
<evidence type="ECO:0000256" key="4">
    <source>
        <dbReference type="PIRSR" id="PIRSR600407-2"/>
    </source>
</evidence>
<keyword evidence="2" id="KW-0378">Hydrolase</keyword>
<evidence type="ECO:0000313" key="6">
    <source>
        <dbReference type="WBParaSite" id="nRc.2.0.1.t37388-RA"/>
    </source>
</evidence>
<evidence type="ECO:0000256" key="2">
    <source>
        <dbReference type="ARBA" id="ARBA00022801"/>
    </source>
</evidence>
<dbReference type="Proteomes" id="UP000887565">
    <property type="component" value="Unplaced"/>
</dbReference>
<dbReference type="PANTHER" id="PTHR11782:SF127">
    <property type="entry name" value="NTPASE, ISOFORM F"/>
    <property type="match status" value="1"/>
</dbReference>
<evidence type="ECO:0000256" key="3">
    <source>
        <dbReference type="PIRSR" id="PIRSR600407-1"/>
    </source>
</evidence>
<keyword evidence="4" id="KW-0547">Nucleotide-binding</keyword>
<evidence type="ECO:0000313" key="5">
    <source>
        <dbReference type="Proteomes" id="UP000887565"/>
    </source>
</evidence>
<feature type="binding site" evidence="4">
    <location>
        <begin position="337"/>
        <end position="341"/>
    </location>
    <ligand>
        <name>ATP</name>
        <dbReference type="ChEBI" id="CHEBI:30616"/>
    </ligand>
</feature>
<dbReference type="Pfam" id="PF01150">
    <property type="entry name" value="GDA1_CD39"/>
    <property type="match status" value="1"/>
</dbReference>
<proteinExistence type="inferred from homology"/>
<dbReference type="GO" id="GO:0005524">
    <property type="term" value="F:ATP binding"/>
    <property type="evidence" value="ECO:0007669"/>
    <property type="project" value="UniProtKB-KW"/>
</dbReference>
<dbReference type="WBParaSite" id="nRc.2.0.1.t37388-RA">
    <property type="protein sequence ID" value="nRc.2.0.1.t37388-RA"/>
    <property type="gene ID" value="nRc.2.0.1.g37388"/>
</dbReference>